<evidence type="ECO:0000313" key="3">
    <source>
        <dbReference type="Proteomes" id="UP000669317"/>
    </source>
</evidence>
<dbReference type="EMBL" id="JAGIKT010000076">
    <property type="protein sequence ID" value="MBP0115088.1"/>
    <property type="molecule type" value="Genomic_DNA"/>
</dbReference>
<dbReference type="RefSeq" id="WP_122404660.1">
    <property type="nucleotide sequence ID" value="NZ_JAGIKT010000076.1"/>
</dbReference>
<evidence type="ECO:0000259" key="1">
    <source>
        <dbReference type="Pfam" id="PF04326"/>
    </source>
</evidence>
<accession>A0ABS4A3V3</accession>
<dbReference type="Proteomes" id="UP000669317">
    <property type="component" value="Unassembled WGS sequence"/>
</dbReference>
<keyword evidence="2" id="KW-0547">Nucleotide-binding</keyword>
<dbReference type="InterPro" id="IPR038461">
    <property type="entry name" value="Schlafen_AlbA_2_dom_sf"/>
</dbReference>
<sequence>MIERHRAGRLLADEKVSRVMAFAELQELVDTPNETLGVEYKSWLDLNSHEARADIARHIAAIANHGGGCIVFGFDDTTLQYVPSPYADKIDRDVISSIVKKYLEPTFQCDVSFVRSSAGNEHPIVIVPAHGASPICAKVNGPMDGKKIQGIVQGQYYLRKTGPESASILTAAEWAPVIRRCAMHERASILGALDAALRGAQPAPSNTQDAIRRWHDAAHVAFLKEISNRDGCEEVAQSHWQLSYSIDRSDEQQLSRQNLLQTLREINSEVRDLVKTGWSMFYIFDVPEIRPSWHTDAASGLEENDFLECTLLRDTRDRDFRPLFPDLWRETQPSSATIGKMVLIGISPWDGKAERGSVRICLPGL</sequence>
<keyword evidence="3" id="KW-1185">Reference proteome</keyword>
<dbReference type="GO" id="GO:0005524">
    <property type="term" value="F:ATP binding"/>
    <property type="evidence" value="ECO:0007669"/>
    <property type="project" value="UniProtKB-KW"/>
</dbReference>
<dbReference type="Pfam" id="PF04326">
    <property type="entry name" value="SLFN_AlbA_2"/>
    <property type="match status" value="1"/>
</dbReference>
<keyword evidence="2" id="KW-0067">ATP-binding</keyword>
<gene>
    <name evidence="2" type="ORF">JWS04_29290</name>
</gene>
<reference evidence="2 3" key="1">
    <citation type="submission" date="2021-03" db="EMBL/GenBank/DDBJ databases">
        <title>Genome Sequence of Bradyrhizobium vignae strain ISRA400.</title>
        <authorList>
            <person name="Tisa L.S."/>
            <person name="Svistoonoff S."/>
            <person name="Hocher V."/>
            <person name="Fall S."/>
            <person name="Zaiya A."/>
            <person name="Naing D."/>
            <person name="Niang N."/>
            <person name="Diouf A."/>
            <person name="Dasylva M.C."/>
            <person name="Toure O."/>
            <person name="Gueye M."/>
            <person name="Gully D."/>
            <person name="Tisseyre P."/>
            <person name="Simpson S."/>
            <person name="Morris K."/>
            <person name="Thomas W.K."/>
        </authorList>
    </citation>
    <scope>NUCLEOTIDE SEQUENCE [LARGE SCALE GENOMIC DNA]</scope>
    <source>
        <strain evidence="2 3">ISRA400</strain>
    </source>
</reference>
<evidence type="ECO:0000313" key="2">
    <source>
        <dbReference type="EMBL" id="MBP0115088.1"/>
    </source>
</evidence>
<name>A0ABS4A3V3_9BRAD</name>
<proteinExistence type="predicted"/>
<organism evidence="2 3">
    <name type="scientific">Bradyrhizobium vignae</name>
    <dbReference type="NCBI Taxonomy" id="1549949"/>
    <lineage>
        <taxon>Bacteria</taxon>
        <taxon>Pseudomonadati</taxon>
        <taxon>Pseudomonadota</taxon>
        <taxon>Alphaproteobacteria</taxon>
        <taxon>Hyphomicrobiales</taxon>
        <taxon>Nitrobacteraceae</taxon>
        <taxon>Bradyrhizobium</taxon>
    </lineage>
</organism>
<comment type="caution">
    <text evidence="2">The sequence shown here is derived from an EMBL/GenBank/DDBJ whole genome shotgun (WGS) entry which is preliminary data.</text>
</comment>
<feature type="domain" description="Schlafen AlbA-2" evidence="1">
    <location>
        <begin position="34"/>
        <end position="127"/>
    </location>
</feature>
<protein>
    <submittedName>
        <fullName evidence="2">ATP-binding protein</fullName>
    </submittedName>
</protein>
<dbReference type="Gene3D" id="3.30.950.30">
    <property type="entry name" value="Schlafen, AAA domain"/>
    <property type="match status" value="1"/>
</dbReference>
<dbReference type="InterPro" id="IPR007421">
    <property type="entry name" value="Schlafen_AlbA_2_dom"/>
</dbReference>